<organism evidence="6 7">
    <name type="scientific">Cyphellophora europaea (strain CBS 101466)</name>
    <name type="common">Phialophora europaea</name>
    <dbReference type="NCBI Taxonomy" id="1220924"/>
    <lineage>
        <taxon>Eukaryota</taxon>
        <taxon>Fungi</taxon>
        <taxon>Dikarya</taxon>
        <taxon>Ascomycota</taxon>
        <taxon>Pezizomycotina</taxon>
        <taxon>Eurotiomycetes</taxon>
        <taxon>Chaetothyriomycetidae</taxon>
        <taxon>Chaetothyriales</taxon>
        <taxon>Cyphellophoraceae</taxon>
        <taxon>Cyphellophora</taxon>
    </lineage>
</organism>
<dbReference type="PANTHER" id="PTHR47424:SF6">
    <property type="entry name" value="PROLINE UTILIZATION TRANS-ACTIVATOR"/>
    <property type="match status" value="1"/>
</dbReference>
<keyword evidence="1" id="KW-0805">Transcription regulation</keyword>
<dbReference type="OrthoDB" id="3364175at2759"/>
<dbReference type="SMART" id="SM00906">
    <property type="entry name" value="Fungal_trans"/>
    <property type="match status" value="1"/>
</dbReference>
<evidence type="ECO:0000256" key="3">
    <source>
        <dbReference type="ARBA" id="ARBA00023242"/>
    </source>
</evidence>
<dbReference type="STRING" id="1220924.W2S7Y5"/>
<keyword evidence="3" id="KW-0539">Nucleus</keyword>
<dbReference type="HOGENOM" id="CLU_011777_2_0_1"/>
<name>W2S7Y5_CYPE1</name>
<dbReference type="eggNOG" id="ENOG502SJEB">
    <property type="taxonomic scope" value="Eukaryota"/>
</dbReference>
<dbReference type="Proteomes" id="UP000030752">
    <property type="component" value="Unassembled WGS sequence"/>
</dbReference>
<sequence>MPRKARFYGSIDDLNDRHRCLEALVKGLFPQERLDTVHDLLDLGRRHGCRMPDLQAESGDAERAVQDTPCFSQITSVPTPPQQLHQGETQSQAGKDTLSSSVRDRSGNTYYIGPSGSLSFFAELRELLRVRNGNPDTQNRSDFIGDDTAQALDADGSNEQQSDTGIQADSSPASMDSTLARQFSSTSKPGLEYLQTLPSNEVIEALLHSFFEQVHPDFPLFHRATFHDEFEMYVARIRTARKSDTGSNDLNFGPDWGWVACLHIVMVFGSLSAPRHPAINIEQLRHDSLSIISNILPQLLSRCSITNVQALVLQALFMHNNNERNGAWNLLGAASREAIALGLHEISFGQSFRPIQREIRKRVFCTLFSFEQFLSSSLGRPSSISESDIDFAPPNKGFFDDDGGYGDHFLMLSIQLQKILGRTRSVLAVTRQPQKHSVAGSSRTSPEDEILASTAEWIESLPTHLRLPSVASVEGLALPSRPLLTDLAPLEDIEKALSRQPPQQLRKLLMLHVQYHHIGILVCRSSMLRKTGSAMQEDYPNGSRQNHNGKADICVYHACQSASLIALLHRFQLFNGISALDVFYAYQTTMVLLLRQLTCGPNGNNHSTLAQQGNEASISLIISKLKSAIKETKKSGTMKRFGAVVEKFSQAVAGSLSTKSHLGGIGESSGTEPGFYAAEHASAVDRTVEKVSDSAQYVLSPHNFANHDVFDVQQGGVSSFTEMQDANLWVDPLNYLTDGQVMDWANLEAVFTI</sequence>
<dbReference type="AlphaFoldDB" id="W2S7Y5"/>
<dbReference type="CDD" id="cd12148">
    <property type="entry name" value="fungal_TF_MHR"/>
    <property type="match status" value="1"/>
</dbReference>
<dbReference type="Pfam" id="PF04082">
    <property type="entry name" value="Fungal_trans"/>
    <property type="match status" value="1"/>
</dbReference>
<evidence type="ECO:0000256" key="1">
    <source>
        <dbReference type="ARBA" id="ARBA00023015"/>
    </source>
</evidence>
<dbReference type="GO" id="GO:0003677">
    <property type="term" value="F:DNA binding"/>
    <property type="evidence" value="ECO:0007669"/>
    <property type="project" value="InterPro"/>
</dbReference>
<evidence type="ECO:0000256" key="4">
    <source>
        <dbReference type="SAM" id="MobiDB-lite"/>
    </source>
</evidence>
<feature type="region of interest" description="Disordered" evidence="4">
    <location>
        <begin position="76"/>
        <end position="108"/>
    </location>
</feature>
<proteinExistence type="predicted"/>
<evidence type="ECO:0000256" key="2">
    <source>
        <dbReference type="ARBA" id="ARBA00023163"/>
    </source>
</evidence>
<protein>
    <recommendedName>
        <fullName evidence="5">Xylanolytic transcriptional activator regulatory domain-containing protein</fullName>
    </recommendedName>
</protein>
<keyword evidence="7" id="KW-1185">Reference proteome</keyword>
<feature type="compositionally biased region" description="Polar residues" evidence="4">
    <location>
        <begin position="76"/>
        <end position="101"/>
    </location>
</feature>
<gene>
    <name evidence="6" type="ORF">HMPREF1541_09662</name>
</gene>
<keyword evidence="2" id="KW-0804">Transcription</keyword>
<dbReference type="RefSeq" id="XP_008712557.1">
    <property type="nucleotide sequence ID" value="XM_008714335.1"/>
</dbReference>
<feature type="region of interest" description="Disordered" evidence="4">
    <location>
        <begin position="153"/>
        <end position="182"/>
    </location>
</feature>
<feature type="compositionally biased region" description="Polar residues" evidence="4">
    <location>
        <begin position="157"/>
        <end position="182"/>
    </location>
</feature>
<accession>W2S7Y5</accession>
<evidence type="ECO:0000313" key="6">
    <source>
        <dbReference type="EMBL" id="ETN44787.1"/>
    </source>
</evidence>
<dbReference type="PANTHER" id="PTHR47424">
    <property type="entry name" value="REGULATORY PROTEIN GAL4"/>
    <property type="match status" value="1"/>
</dbReference>
<dbReference type="EMBL" id="KB822713">
    <property type="protein sequence ID" value="ETN44787.1"/>
    <property type="molecule type" value="Genomic_DNA"/>
</dbReference>
<dbReference type="GO" id="GO:0008270">
    <property type="term" value="F:zinc ion binding"/>
    <property type="evidence" value="ECO:0007669"/>
    <property type="project" value="InterPro"/>
</dbReference>
<reference evidence="6 7" key="1">
    <citation type="submission" date="2013-03" db="EMBL/GenBank/DDBJ databases">
        <title>The Genome Sequence of Phialophora europaea CBS 101466.</title>
        <authorList>
            <consortium name="The Broad Institute Genomics Platform"/>
            <person name="Cuomo C."/>
            <person name="de Hoog S."/>
            <person name="Gorbushina A."/>
            <person name="Walker B."/>
            <person name="Young S.K."/>
            <person name="Zeng Q."/>
            <person name="Gargeya S."/>
            <person name="Fitzgerald M."/>
            <person name="Haas B."/>
            <person name="Abouelleil A."/>
            <person name="Allen A.W."/>
            <person name="Alvarado L."/>
            <person name="Arachchi H.M."/>
            <person name="Berlin A.M."/>
            <person name="Chapman S.B."/>
            <person name="Gainer-Dewar J."/>
            <person name="Goldberg J."/>
            <person name="Griggs A."/>
            <person name="Gujja S."/>
            <person name="Hansen M."/>
            <person name="Howarth C."/>
            <person name="Imamovic A."/>
            <person name="Ireland A."/>
            <person name="Larimer J."/>
            <person name="McCowan C."/>
            <person name="Murphy C."/>
            <person name="Pearson M."/>
            <person name="Poon T.W."/>
            <person name="Priest M."/>
            <person name="Roberts A."/>
            <person name="Saif S."/>
            <person name="Shea T."/>
            <person name="Sisk P."/>
            <person name="Sykes S."/>
            <person name="Wortman J."/>
            <person name="Nusbaum C."/>
            <person name="Birren B."/>
        </authorList>
    </citation>
    <scope>NUCLEOTIDE SEQUENCE [LARGE SCALE GENOMIC DNA]</scope>
    <source>
        <strain evidence="6 7">CBS 101466</strain>
    </source>
</reference>
<feature type="domain" description="Xylanolytic transcriptional activator regulatory" evidence="5">
    <location>
        <begin position="327"/>
        <end position="400"/>
    </location>
</feature>
<dbReference type="VEuPathDB" id="FungiDB:HMPREF1541_09662"/>
<dbReference type="GeneID" id="19977001"/>
<dbReference type="InParanoid" id="W2S7Y5"/>
<evidence type="ECO:0000313" key="7">
    <source>
        <dbReference type="Proteomes" id="UP000030752"/>
    </source>
</evidence>
<evidence type="ECO:0000259" key="5">
    <source>
        <dbReference type="SMART" id="SM00906"/>
    </source>
</evidence>
<dbReference type="InterPro" id="IPR051127">
    <property type="entry name" value="Fungal_SecMet_Regulators"/>
</dbReference>
<dbReference type="InterPro" id="IPR007219">
    <property type="entry name" value="XnlR_reg_dom"/>
</dbReference>
<dbReference type="GO" id="GO:0006351">
    <property type="term" value="P:DNA-templated transcription"/>
    <property type="evidence" value="ECO:0007669"/>
    <property type="project" value="InterPro"/>
</dbReference>